<proteinExistence type="predicted"/>
<dbReference type="Proteomes" id="UP000222016">
    <property type="component" value="Genome"/>
</dbReference>
<organism evidence="2 3">
    <name type="scientific">Klebsiella phage vB_KpnM_KpV52</name>
    <dbReference type="NCBI Taxonomy" id="1912321"/>
    <lineage>
        <taxon>Viruses</taxon>
        <taxon>Duplodnaviria</taxon>
        <taxon>Heunggongvirae</taxon>
        <taxon>Uroviricota</taxon>
        <taxon>Caudoviricetes</taxon>
        <taxon>Jameshumphriesvirinae</taxon>
        <taxon>Sircambvirus</taxon>
        <taxon>Sircambvirus KpV52</taxon>
        <taxon>Jedunavirus KpV80</taxon>
    </lineage>
</organism>
<evidence type="ECO:0000313" key="2">
    <source>
        <dbReference type="EMBL" id="AOZ65352.1"/>
    </source>
</evidence>
<accession>A0A1I9SES5</accession>
<name>A0A1I9SES5_9CAUD</name>
<feature type="region of interest" description="Disordered" evidence="1">
    <location>
        <begin position="57"/>
        <end position="78"/>
    </location>
</feature>
<dbReference type="EMBL" id="KX237516">
    <property type="protein sequence ID" value="AOZ65352.1"/>
    <property type="molecule type" value="Genomic_DNA"/>
</dbReference>
<protein>
    <submittedName>
        <fullName evidence="2">Uncharacterized protein</fullName>
    </submittedName>
</protein>
<evidence type="ECO:0000313" key="3">
    <source>
        <dbReference type="Proteomes" id="UP000222016"/>
    </source>
</evidence>
<sequence length="205" mass="24334">MKITSRVEALENGYPRYFTGKPCRNGHLSERFTCNHTCVECGREICKRAYVKQSDKIKQKEKRKYNENREQKKQYQREYRAKPENRIKINTRHKNRYRTDSNYKLSCVIRGCLNKLIYRYLDGNRSNVSIRKLGYSIDEFKNHIESLFRPGMTWENHGEWHVDHIIPISILVEWGITDSKIINSLSNLQPLWASENTSKGARYIG</sequence>
<evidence type="ECO:0000256" key="1">
    <source>
        <dbReference type="SAM" id="MobiDB-lite"/>
    </source>
</evidence>
<dbReference type="OrthoDB" id="23044at10239"/>
<gene>
    <name evidence="2" type="ORF">kpv52_08</name>
</gene>
<keyword evidence="3" id="KW-1185">Reference proteome</keyword>
<reference evidence="2 3" key="1">
    <citation type="submission" date="2016-05" db="EMBL/GenBank/DDBJ databases">
        <title>Complete genome sequence of bacteriophage vB_KpnM_KpV52 lytic for Klebsiella pneumoniae.</title>
        <authorList>
            <person name="Komisarova E.V."/>
            <person name="Krasilnikova V.M."/>
            <person name="Kislichkina A.A."/>
            <person name="Myakinina V.P."/>
            <person name="Volozhantsev N.V."/>
        </authorList>
    </citation>
    <scope>NUCLEOTIDE SEQUENCE [LARGE SCALE GENOMIC DNA]</scope>
</reference>